<dbReference type="Proteomes" id="UP001177003">
    <property type="component" value="Chromosome 5"/>
</dbReference>
<gene>
    <name evidence="1" type="ORF">LSALG_LOCUS23347</name>
</gene>
<organism evidence="1 2">
    <name type="scientific">Lactuca saligna</name>
    <name type="common">Willowleaf lettuce</name>
    <dbReference type="NCBI Taxonomy" id="75948"/>
    <lineage>
        <taxon>Eukaryota</taxon>
        <taxon>Viridiplantae</taxon>
        <taxon>Streptophyta</taxon>
        <taxon>Embryophyta</taxon>
        <taxon>Tracheophyta</taxon>
        <taxon>Spermatophyta</taxon>
        <taxon>Magnoliopsida</taxon>
        <taxon>eudicotyledons</taxon>
        <taxon>Gunneridae</taxon>
        <taxon>Pentapetalae</taxon>
        <taxon>asterids</taxon>
        <taxon>campanulids</taxon>
        <taxon>Asterales</taxon>
        <taxon>Asteraceae</taxon>
        <taxon>Cichorioideae</taxon>
        <taxon>Cichorieae</taxon>
        <taxon>Lactucinae</taxon>
        <taxon>Lactuca</taxon>
    </lineage>
</organism>
<dbReference type="EMBL" id="OX465081">
    <property type="protein sequence ID" value="CAI9283773.1"/>
    <property type="molecule type" value="Genomic_DNA"/>
</dbReference>
<proteinExistence type="predicted"/>
<reference evidence="1" key="1">
    <citation type="submission" date="2023-04" db="EMBL/GenBank/DDBJ databases">
        <authorList>
            <person name="Vijverberg K."/>
            <person name="Xiong W."/>
            <person name="Schranz E."/>
        </authorList>
    </citation>
    <scope>NUCLEOTIDE SEQUENCE</scope>
</reference>
<evidence type="ECO:0000313" key="1">
    <source>
        <dbReference type="EMBL" id="CAI9283773.1"/>
    </source>
</evidence>
<dbReference type="AlphaFoldDB" id="A0AA35Z162"/>
<sequence length="128" mass="14670">MSRLKNPNLILTTTIIDHVPIFRLPSFSIPTCSGLMYTHTRPYSLFQNEYTFHFHCMRQIIQNGNSIDSFTKEVEGSNDLDALKELQLKDSDVSSQPKCKNTTDDNLGLKIDTKKKIEVKKTSVSFNR</sequence>
<accession>A0AA35Z162</accession>
<protein>
    <submittedName>
        <fullName evidence="1">Uncharacterized protein</fullName>
    </submittedName>
</protein>
<name>A0AA35Z162_LACSI</name>
<keyword evidence="2" id="KW-1185">Reference proteome</keyword>
<evidence type="ECO:0000313" key="2">
    <source>
        <dbReference type="Proteomes" id="UP001177003"/>
    </source>
</evidence>